<dbReference type="OrthoDB" id="8448547at2"/>
<sequence length="215" mass="21818">MMDFEDIGELGDEIAALETSLGGVAGMAAAFDAELRRVHSSFGATARTAGSLERSLSRGVARAIDGLVLDGISLSDALRGVADSMVNAAWRAAVRPVADHIGGAVTSGIGSLFGAVTPFAKGGSFSQGRERGVVGAPTAFPMRRGLGLMGEAGPEAVLPLSRGADGALGVRMQGQAAPAQVVINISTPDVEGFRRSQSQIAAQMGRALSAGARNR</sequence>
<dbReference type="Proteomes" id="UP000244069">
    <property type="component" value="Unassembled WGS sequence"/>
</dbReference>
<dbReference type="EMBL" id="QBKN01000011">
    <property type="protein sequence ID" value="PTX47781.1"/>
    <property type="molecule type" value="Genomic_DNA"/>
</dbReference>
<protein>
    <submittedName>
        <fullName evidence="1">Lambda family phage tail tape measure protein</fullName>
    </submittedName>
</protein>
<reference evidence="1 2" key="1">
    <citation type="submission" date="2018-04" db="EMBL/GenBank/DDBJ databases">
        <title>Genomic Encyclopedia of Archaeal and Bacterial Type Strains, Phase II (KMG-II): from individual species to whole genera.</title>
        <authorList>
            <person name="Goeker M."/>
        </authorList>
    </citation>
    <scope>NUCLEOTIDE SEQUENCE [LARGE SCALE GENOMIC DNA]</scope>
    <source>
        <strain evidence="1 2">DSM 29329</strain>
    </source>
</reference>
<proteinExistence type="predicted"/>
<evidence type="ECO:0000313" key="2">
    <source>
        <dbReference type="Proteomes" id="UP000244069"/>
    </source>
</evidence>
<organism evidence="1 2">
    <name type="scientific">Allosediminivita pacifica</name>
    <dbReference type="NCBI Taxonomy" id="1267769"/>
    <lineage>
        <taxon>Bacteria</taxon>
        <taxon>Pseudomonadati</taxon>
        <taxon>Pseudomonadota</taxon>
        <taxon>Alphaproteobacteria</taxon>
        <taxon>Rhodobacterales</taxon>
        <taxon>Paracoccaceae</taxon>
        <taxon>Allosediminivita</taxon>
    </lineage>
</organism>
<comment type="caution">
    <text evidence="1">The sequence shown here is derived from an EMBL/GenBank/DDBJ whole genome shotgun (WGS) entry which is preliminary data.</text>
</comment>
<name>A0A2T6AVD3_9RHOB</name>
<keyword evidence="2" id="KW-1185">Reference proteome</keyword>
<evidence type="ECO:0000313" key="1">
    <source>
        <dbReference type="EMBL" id="PTX47781.1"/>
    </source>
</evidence>
<dbReference type="RefSeq" id="WP_107976204.1">
    <property type="nucleotide sequence ID" value="NZ_BMEZ01000013.1"/>
</dbReference>
<accession>A0A2T6AVD3</accession>
<dbReference type="AlphaFoldDB" id="A0A2T6AVD3"/>
<gene>
    <name evidence="1" type="ORF">C8N44_111112</name>
</gene>